<feature type="chain" id="PRO_5011506724" description="DUF4148 domain-containing protein" evidence="2">
    <location>
        <begin position="22"/>
        <end position="100"/>
    </location>
</feature>
<feature type="region of interest" description="Disordered" evidence="1">
    <location>
        <begin position="80"/>
        <end position="100"/>
    </location>
</feature>
<dbReference type="RefSeq" id="WP_090691614.1">
    <property type="nucleotide sequence ID" value="NZ_CADERL010000008.1"/>
</dbReference>
<evidence type="ECO:0000256" key="1">
    <source>
        <dbReference type="SAM" id="MobiDB-lite"/>
    </source>
</evidence>
<reference evidence="3 4" key="1">
    <citation type="submission" date="2016-10" db="EMBL/GenBank/DDBJ databases">
        <authorList>
            <person name="de Groot N.N."/>
        </authorList>
    </citation>
    <scope>NUCLEOTIDE SEQUENCE [LARGE SCALE GENOMIC DNA]</scope>
    <source>
        <strain evidence="3 4">LMG 2247</strain>
    </source>
</reference>
<accession>A0A1G8J2I7</accession>
<dbReference type="AlphaFoldDB" id="A0A1G8J2I7"/>
<proteinExistence type="predicted"/>
<evidence type="ECO:0000313" key="3">
    <source>
        <dbReference type="EMBL" id="SDI25459.1"/>
    </source>
</evidence>
<evidence type="ECO:0000256" key="2">
    <source>
        <dbReference type="SAM" id="SignalP"/>
    </source>
</evidence>
<dbReference type="Proteomes" id="UP000199706">
    <property type="component" value="Unassembled WGS sequence"/>
</dbReference>
<dbReference type="InterPro" id="IPR025421">
    <property type="entry name" value="DUF4148"/>
</dbReference>
<dbReference type="EMBL" id="FNCJ01000019">
    <property type="protein sequence ID" value="SDI25459.1"/>
    <property type="molecule type" value="Genomic_DNA"/>
</dbReference>
<dbReference type="Pfam" id="PF13663">
    <property type="entry name" value="DUF4148"/>
    <property type="match status" value="1"/>
</dbReference>
<dbReference type="OrthoDB" id="9113921at2"/>
<feature type="signal peptide" evidence="2">
    <location>
        <begin position="1"/>
        <end position="21"/>
    </location>
</feature>
<keyword evidence="2" id="KW-0732">Signal</keyword>
<evidence type="ECO:0000313" key="4">
    <source>
        <dbReference type="Proteomes" id="UP000199706"/>
    </source>
</evidence>
<name>A0A1G8J2I7_9BURK</name>
<organism evidence="3 4">
    <name type="scientific">Paraburkholderia phenazinium</name>
    <dbReference type="NCBI Taxonomy" id="60549"/>
    <lineage>
        <taxon>Bacteria</taxon>
        <taxon>Pseudomonadati</taxon>
        <taxon>Pseudomonadota</taxon>
        <taxon>Betaproteobacteria</taxon>
        <taxon>Burkholderiales</taxon>
        <taxon>Burkholderiaceae</taxon>
        <taxon>Paraburkholderia</taxon>
    </lineage>
</organism>
<protein>
    <recommendedName>
        <fullName evidence="5">DUF4148 domain-containing protein</fullName>
    </recommendedName>
</protein>
<gene>
    <name evidence="3" type="ORF">SAMN05216466_119120</name>
</gene>
<evidence type="ECO:0008006" key="5">
    <source>
        <dbReference type="Google" id="ProtNLM"/>
    </source>
</evidence>
<sequence length="100" mass="10075">MKRNLFAALVVSLAISAPAFAAGGGGIGHAGSYGNTPVGASTVSRADVKAQIVTAYRDGSLPSLNKTSYPNLSLEGQTQAARLAAQGQGDDSITRVARGE</sequence>